<name>A0AA39Y633_9PEZI</name>
<dbReference type="InterPro" id="IPR001077">
    <property type="entry name" value="COMT_C"/>
</dbReference>
<feature type="domain" description="O-methyltransferase C-terminal" evidence="4">
    <location>
        <begin position="194"/>
        <end position="401"/>
    </location>
</feature>
<keyword evidence="3" id="KW-0949">S-adenosyl-L-methionine</keyword>
<evidence type="ECO:0000259" key="4">
    <source>
        <dbReference type="Pfam" id="PF00891"/>
    </source>
</evidence>
<evidence type="ECO:0000313" key="6">
    <source>
        <dbReference type="Proteomes" id="UP001174936"/>
    </source>
</evidence>
<dbReference type="SUPFAM" id="SSF46785">
    <property type="entry name" value="Winged helix' DNA-binding domain"/>
    <property type="match status" value="1"/>
</dbReference>
<keyword evidence="2" id="KW-0808">Transferase</keyword>
<dbReference type="Pfam" id="PF00891">
    <property type="entry name" value="Methyltransf_2"/>
    <property type="match status" value="1"/>
</dbReference>
<dbReference type="GO" id="GO:0032259">
    <property type="term" value="P:methylation"/>
    <property type="evidence" value="ECO:0007669"/>
    <property type="project" value="UniProtKB-KW"/>
</dbReference>
<dbReference type="GO" id="GO:0008171">
    <property type="term" value="F:O-methyltransferase activity"/>
    <property type="evidence" value="ECO:0007669"/>
    <property type="project" value="InterPro"/>
</dbReference>
<dbReference type="InterPro" id="IPR036390">
    <property type="entry name" value="WH_DNA-bd_sf"/>
</dbReference>
<dbReference type="InterPro" id="IPR029063">
    <property type="entry name" value="SAM-dependent_MTases_sf"/>
</dbReference>
<evidence type="ECO:0000256" key="2">
    <source>
        <dbReference type="ARBA" id="ARBA00022679"/>
    </source>
</evidence>
<dbReference type="PANTHER" id="PTHR43712">
    <property type="entry name" value="PUTATIVE (AFU_ORTHOLOGUE AFUA_4G14580)-RELATED"/>
    <property type="match status" value="1"/>
</dbReference>
<comment type="caution">
    <text evidence="5">The sequence shown here is derived from an EMBL/GenBank/DDBJ whole genome shotgun (WGS) entry which is preliminary data.</text>
</comment>
<accession>A0AA39Y633</accession>
<dbReference type="PANTHER" id="PTHR43712:SF5">
    <property type="entry name" value="O-METHYLTRANSFERASE ASQN-RELATED"/>
    <property type="match status" value="1"/>
</dbReference>
<evidence type="ECO:0000256" key="3">
    <source>
        <dbReference type="ARBA" id="ARBA00022691"/>
    </source>
</evidence>
<dbReference type="AlphaFoldDB" id="A0AA39Y633"/>
<evidence type="ECO:0000313" key="5">
    <source>
        <dbReference type="EMBL" id="KAK0646723.1"/>
    </source>
</evidence>
<dbReference type="Proteomes" id="UP001174936">
    <property type="component" value="Unassembled WGS sequence"/>
</dbReference>
<protein>
    <submittedName>
        <fullName evidence="5">O-methyltransferase-domain-containing protein</fullName>
    </submittedName>
</protein>
<organism evidence="5 6">
    <name type="scientific">Cercophora newfieldiana</name>
    <dbReference type="NCBI Taxonomy" id="92897"/>
    <lineage>
        <taxon>Eukaryota</taxon>
        <taxon>Fungi</taxon>
        <taxon>Dikarya</taxon>
        <taxon>Ascomycota</taxon>
        <taxon>Pezizomycotina</taxon>
        <taxon>Sordariomycetes</taxon>
        <taxon>Sordariomycetidae</taxon>
        <taxon>Sordariales</taxon>
        <taxon>Lasiosphaeriaceae</taxon>
        <taxon>Cercophora</taxon>
    </lineage>
</organism>
<dbReference type="Gene3D" id="3.40.50.150">
    <property type="entry name" value="Vaccinia Virus protein VP39"/>
    <property type="match status" value="1"/>
</dbReference>
<keyword evidence="6" id="KW-1185">Reference proteome</keyword>
<dbReference type="PROSITE" id="PS51683">
    <property type="entry name" value="SAM_OMT_II"/>
    <property type="match status" value="1"/>
</dbReference>
<evidence type="ECO:0000256" key="1">
    <source>
        <dbReference type="ARBA" id="ARBA00022603"/>
    </source>
</evidence>
<gene>
    <name evidence="5" type="ORF">B0T16DRAFT_329252</name>
</gene>
<dbReference type="SUPFAM" id="SSF53335">
    <property type="entry name" value="S-adenosyl-L-methionine-dependent methyltransferases"/>
    <property type="match status" value="1"/>
</dbReference>
<proteinExistence type="predicted"/>
<reference evidence="5" key="1">
    <citation type="submission" date="2023-06" db="EMBL/GenBank/DDBJ databases">
        <title>Genome-scale phylogeny and comparative genomics of the fungal order Sordariales.</title>
        <authorList>
            <consortium name="Lawrence Berkeley National Laboratory"/>
            <person name="Hensen N."/>
            <person name="Bonometti L."/>
            <person name="Westerberg I."/>
            <person name="Brannstrom I.O."/>
            <person name="Guillou S."/>
            <person name="Cros-Aarteil S."/>
            <person name="Calhoun S."/>
            <person name="Haridas S."/>
            <person name="Kuo A."/>
            <person name="Mondo S."/>
            <person name="Pangilinan J."/>
            <person name="Riley R."/>
            <person name="Labutti K."/>
            <person name="Andreopoulos B."/>
            <person name="Lipzen A."/>
            <person name="Chen C."/>
            <person name="Yanf M."/>
            <person name="Daum C."/>
            <person name="Ng V."/>
            <person name="Clum A."/>
            <person name="Steindorff A."/>
            <person name="Ohm R."/>
            <person name="Martin F."/>
            <person name="Silar P."/>
            <person name="Natvig D."/>
            <person name="Lalanne C."/>
            <person name="Gautier V."/>
            <person name="Ament-Velasquez S.L."/>
            <person name="Kruys A."/>
            <person name="Hutchinson M.I."/>
            <person name="Powell A.J."/>
            <person name="Barry K."/>
            <person name="Miller A.N."/>
            <person name="Grigoriev I.V."/>
            <person name="Debuchy R."/>
            <person name="Gladieux P."/>
            <person name="Thoren M.H."/>
            <person name="Johannesson H."/>
        </authorList>
    </citation>
    <scope>NUCLEOTIDE SEQUENCE</scope>
    <source>
        <strain evidence="5">SMH2532-1</strain>
    </source>
</reference>
<keyword evidence="1" id="KW-0489">Methyltransferase</keyword>
<dbReference type="InterPro" id="IPR016461">
    <property type="entry name" value="COMT-like"/>
</dbReference>
<dbReference type="InterPro" id="IPR036388">
    <property type="entry name" value="WH-like_DNA-bd_sf"/>
</dbReference>
<dbReference type="EMBL" id="JAULSV010000004">
    <property type="protein sequence ID" value="KAK0646723.1"/>
    <property type="molecule type" value="Genomic_DNA"/>
</dbReference>
<sequence length="434" mass="48781">MASSNPPLSRLAEEIARNSKILLDHLDRSGLPQPSFERDGPLRTPFENDDTASAARTALIEATKELHVLALGPEETTRFFCFNEIYLLGAMQVLCHFKVPQNVPDTAEISFSELASRTGLSEALLPRFLRMAAANYYFSEPRPEFVCHTPWSRTLAHDEGMQACVWFRYAEMLPAVAKFVDMVEEFPNSPEPQDTAFRLAFGDSFFGYKEKHPLHMLKFGQFVSAFASGETADSAESIAQAYPWDCLPEGSLIVDVGGGTGHISAAISRAHPHLRFQVQDFADLREESISLAKHRGVSERVSFTAHNFFDPQPPAAQGAAVFFLRNILHDWSDVYCRRILKPIAEAMGPSSRIIVSDIIQPQAGTMLKTRDARIRALDLTMLSMFNAKERSYEDWERLLTSVNSRLRITDVLGRPLMRRDTLIEVQLRQLEDGT</sequence>
<dbReference type="Gene3D" id="1.10.10.10">
    <property type="entry name" value="Winged helix-like DNA-binding domain superfamily/Winged helix DNA-binding domain"/>
    <property type="match status" value="1"/>
</dbReference>